<evidence type="ECO:0000313" key="1">
    <source>
        <dbReference type="EMBL" id="KJA13602.1"/>
    </source>
</evidence>
<evidence type="ECO:0000313" key="2">
    <source>
        <dbReference type="Proteomes" id="UP000054270"/>
    </source>
</evidence>
<accession>A0A0D2KGG6</accession>
<proteinExistence type="predicted"/>
<keyword evidence="2" id="KW-1185">Reference proteome</keyword>
<reference evidence="2" key="1">
    <citation type="submission" date="2014-04" db="EMBL/GenBank/DDBJ databases">
        <title>Evolutionary Origins and Diversification of the Mycorrhizal Mutualists.</title>
        <authorList>
            <consortium name="DOE Joint Genome Institute"/>
            <consortium name="Mycorrhizal Genomics Consortium"/>
            <person name="Kohler A."/>
            <person name="Kuo A."/>
            <person name="Nagy L.G."/>
            <person name="Floudas D."/>
            <person name="Copeland A."/>
            <person name="Barry K.W."/>
            <person name="Cichocki N."/>
            <person name="Veneault-Fourrey C."/>
            <person name="LaButti K."/>
            <person name="Lindquist E.A."/>
            <person name="Lipzen A."/>
            <person name="Lundell T."/>
            <person name="Morin E."/>
            <person name="Murat C."/>
            <person name="Riley R."/>
            <person name="Ohm R."/>
            <person name="Sun H."/>
            <person name="Tunlid A."/>
            <person name="Henrissat B."/>
            <person name="Grigoriev I.V."/>
            <person name="Hibbett D.S."/>
            <person name="Martin F."/>
        </authorList>
    </citation>
    <scope>NUCLEOTIDE SEQUENCE [LARGE SCALE GENOMIC DNA]</scope>
    <source>
        <strain evidence="2">FD-334 SS-4</strain>
    </source>
</reference>
<gene>
    <name evidence="1" type="ORF">HYPSUDRAFT_542644</name>
</gene>
<organism evidence="1 2">
    <name type="scientific">Hypholoma sublateritium (strain FD-334 SS-4)</name>
    <dbReference type="NCBI Taxonomy" id="945553"/>
    <lineage>
        <taxon>Eukaryota</taxon>
        <taxon>Fungi</taxon>
        <taxon>Dikarya</taxon>
        <taxon>Basidiomycota</taxon>
        <taxon>Agaricomycotina</taxon>
        <taxon>Agaricomycetes</taxon>
        <taxon>Agaricomycetidae</taxon>
        <taxon>Agaricales</taxon>
        <taxon>Agaricineae</taxon>
        <taxon>Strophariaceae</taxon>
        <taxon>Hypholoma</taxon>
    </lineage>
</organism>
<dbReference type="AlphaFoldDB" id="A0A0D2KGG6"/>
<name>A0A0D2KGG6_HYPSF</name>
<protein>
    <submittedName>
        <fullName evidence="1">Uncharacterized protein</fullName>
    </submittedName>
</protein>
<sequence length="260" mass="28167">MNYPALAQQPHILIPQMPQDATDGSAIRMIAAALRTIVWSSVSLQAPSNFEGPLDVNVSLGWHRMHVFLTAGTHPHSPVHLRHFTSLCRRLRRGWHLYSAALRQARKLIQRALTYSDSPDRLQRSQPWQDSSGIDNHCSAGAGSGQASLCTSDGQRGMRSIFASRHTAQSMRAPGSPSGAAARTLAHREPARALRSLLIIISRAALATLRRAGVGARCGAGVRIYLCMHARCPAPARCRACLGRCAVGHGVIGGRERRAL</sequence>
<dbReference type="EMBL" id="KN817727">
    <property type="protein sequence ID" value="KJA13602.1"/>
    <property type="molecule type" value="Genomic_DNA"/>
</dbReference>
<dbReference type="Proteomes" id="UP000054270">
    <property type="component" value="Unassembled WGS sequence"/>
</dbReference>